<keyword evidence="2" id="KW-1185">Reference proteome</keyword>
<reference evidence="1" key="1">
    <citation type="submission" date="2023-10" db="EMBL/GenBank/DDBJ databases">
        <authorList>
            <person name="Chen Y."/>
            <person name="Shah S."/>
            <person name="Dougan E. K."/>
            <person name="Thang M."/>
            <person name="Chan C."/>
        </authorList>
    </citation>
    <scope>NUCLEOTIDE SEQUENCE [LARGE SCALE GENOMIC DNA]</scope>
</reference>
<accession>A0ABN9X9G0</accession>
<gene>
    <name evidence="1" type="ORF">PCOR1329_LOCUS73440</name>
</gene>
<comment type="caution">
    <text evidence="1">The sequence shown here is derived from an EMBL/GenBank/DDBJ whole genome shotgun (WGS) entry which is preliminary data.</text>
</comment>
<dbReference type="Proteomes" id="UP001189429">
    <property type="component" value="Unassembled WGS sequence"/>
</dbReference>
<name>A0ABN9X9G0_9DINO</name>
<evidence type="ECO:0000313" key="2">
    <source>
        <dbReference type="Proteomes" id="UP001189429"/>
    </source>
</evidence>
<evidence type="ECO:0000313" key="1">
    <source>
        <dbReference type="EMBL" id="CAK0894374.1"/>
    </source>
</evidence>
<organism evidence="1 2">
    <name type="scientific">Prorocentrum cordatum</name>
    <dbReference type="NCBI Taxonomy" id="2364126"/>
    <lineage>
        <taxon>Eukaryota</taxon>
        <taxon>Sar</taxon>
        <taxon>Alveolata</taxon>
        <taxon>Dinophyceae</taxon>
        <taxon>Prorocentrales</taxon>
        <taxon>Prorocentraceae</taxon>
        <taxon>Prorocentrum</taxon>
    </lineage>
</organism>
<proteinExistence type="predicted"/>
<sequence>MGEALTDACGPSVRFVFRGLEDSLHSAAADLDVALPSLLRLRVRCSAAPRSAPLASRTAAGACDAKTGPEASRSEGTELGIARARAFFLGEDHRRSHPGSSSNKICCVGG</sequence>
<dbReference type="EMBL" id="CAUYUJ010019888">
    <property type="protein sequence ID" value="CAK0894374.1"/>
    <property type="molecule type" value="Genomic_DNA"/>
</dbReference>
<protein>
    <submittedName>
        <fullName evidence="1">Uncharacterized protein</fullName>
    </submittedName>
</protein>